<dbReference type="SMART" id="SM00249">
    <property type="entry name" value="PHD"/>
    <property type="match status" value="4"/>
</dbReference>
<dbReference type="GO" id="GO:0008270">
    <property type="term" value="F:zinc ion binding"/>
    <property type="evidence" value="ECO:0007669"/>
    <property type="project" value="UniProtKB-KW"/>
</dbReference>
<evidence type="ECO:0000256" key="3">
    <source>
        <dbReference type="ARBA" id="ARBA00022771"/>
    </source>
</evidence>
<dbReference type="InterPro" id="IPR046349">
    <property type="entry name" value="C1-like_sf"/>
</dbReference>
<reference evidence="6" key="1">
    <citation type="submission" date="2020-01" db="EMBL/GenBank/DDBJ databases">
        <authorList>
            <person name="Mishra B."/>
        </authorList>
    </citation>
    <scope>NUCLEOTIDE SEQUENCE [LARGE SCALE GENOMIC DNA]</scope>
</reference>
<dbReference type="InterPro" id="IPR001965">
    <property type="entry name" value="Znf_PHD"/>
</dbReference>
<sequence length="687" mass="78685">MDNTFNLQSSSSFPVYDHKPLLLYDLVVYTAMDSVSEGVSLLIHEHPMVPWNDMGRGDCCRRYESITDGYYCKICDFFVHKICGDEASEYIQHQSHSLHTLQLLPSKLHYCDLCGRNIKDRCYCCEICDFDVCLYCAKYPPPPEVIDISETHPHKLTHVKERTEFVCDAKCGKRGYGFPYKCDECDLAFHVECVWYSYPSDVIRPKEVNHSYHSLHPLKLLTGHPPDYSDGKCRLCGRKVDKWFYHCSSCNFTLDLRCVLTPPPKNLVDLKVHDHQLTLLPRLDSFTCNACGLKGDRSPYACFQCGFMIHRACLRLPRVININRHEHRVSRTSLLGIDVADSVCGICRQKVDWTCGGYSCQSCPGYIVHSKCATRWNVWNGIELEGVAEEIEDIEPYVVIDANTIQHFSHKEHYLRLNDDGILYEEENRCSICSHSICLQSFYGCLTCDFILHKKCAKLPKKKRHVLHNDRLTLVTTDEADYFYCIACSRMSNGFRYKAEDAVLDVRCGLISEPFVHPSHPNHPLYAIPGRLPMPCINCNLDWGPSMLSCIEDGCEFSLCIGCATLPQVVKHRVHDHPLTLCYGDDASGKYWCDICETETDPSKWFYTCKDHHASLHIECVLGEFGGLMPRSTVEIEYKSYEVVLNDSVSRPICTKCKSRCYDPIILKMLGISYAYICSLRYAFTFC</sequence>
<evidence type="ECO:0000256" key="2">
    <source>
        <dbReference type="ARBA" id="ARBA00022737"/>
    </source>
</evidence>
<evidence type="ECO:0000259" key="5">
    <source>
        <dbReference type="SMART" id="SM00249"/>
    </source>
</evidence>
<dbReference type="OrthoDB" id="938199at2759"/>
<feature type="domain" description="Zinc finger PHD-type" evidence="5">
    <location>
        <begin position="166"/>
        <end position="237"/>
    </location>
</feature>
<dbReference type="PANTHER" id="PTHR32410">
    <property type="entry name" value="CYSTEINE/HISTIDINE-RICH C1 DOMAIN FAMILY PROTEIN"/>
    <property type="match status" value="1"/>
</dbReference>
<protein>
    <recommendedName>
        <fullName evidence="5">Zinc finger PHD-type domain-containing protein</fullName>
    </recommendedName>
</protein>
<dbReference type="Proteomes" id="UP000467841">
    <property type="component" value="Unassembled WGS sequence"/>
</dbReference>
<dbReference type="PANTHER" id="PTHR32410:SF154">
    <property type="entry name" value="CHP-RICH ZINC FINGER PROTEIN-LIKE-RELATED"/>
    <property type="match status" value="1"/>
</dbReference>
<evidence type="ECO:0000313" key="7">
    <source>
        <dbReference type="Proteomes" id="UP000467841"/>
    </source>
</evidence>
<dbReference type="InterPro" id="IPR053192">
    <property type="entry name" value="Vacuole_Formation_Reg"/>
</dbReference>
<keyword evidence="7" id="KW-1185">Reference proteome</keyword>
<organism evidence="6 7">
    <name type="scientific">Microthlaspi erraticum</name>
    <dbReference type="NCBI Taxonomy" id="1685480"/>
    <lineage>
        <taxon>Eukaryota</taxon>
        <taxon>Viridiplantae</taxon>
        <taxon>Streptophyta</taxon>
        <taxon>Embryophyta</taxon>
        <taxon>Tracheophyta</taxon>
        <taxon>Spermatophyta</taxon>
        <taxon>Magnoliopsida</taxon>
        <taxon>eudicotyledons</taxon>
        <taxon>Gunneridae</taxon>
        <taxon>Pentapetalae</taxon>
        <taxon>rosids</taxon>
        <taxon>malvids</taxon>
        <taxon>Brassicales</taxon>
        <taxon>Brassicaceae</taxon>
        <taxon>Coluteocarpeae</taxon>
        <taxon>Microthlaspi</taxon>
    </lineage>
</organism>
<dbReference type="InterPro" id="IPR004146">
    <property type="entry name" value="DC1"/>
</dbReference>
<dbReference type="InterPro" id="IPR054483">
    <property type="entry name" value="DC1-like_CT"/>
</dbReference>
<evidence type="ECO:0000256" key="1">
    <source>
        <dbReference type="ARBA" id="ARBA00022723"/>
    </source>
</evidence>
<feature type="domain" description="Zinc finger PHD-type" evidence="5">
    <location>
        <begin position="535"/>
        <end position="597"/>
    </location>
</feature>
<accession>A0A6D2K9H9</accession>
<dbReference type="SUPFAM" id="SSF57889">
    <property type="entry name" value="Cysteine-rich domain"/>
    <property type="match status" value="7"/>
</dbReference>
<feature type="domain" description="Zinc finger PHD-type" evidence="5">
    <location>
        <begin position="429"/>
        <end position="489"/>
    </location>
</feature>
<keyword evidence="1" id="KW-0479">Metal-binding</keyword>
<evidence type="ECO:0000256" key="4">
    <source>
        <dbReference type="ARBA" id="ARBA00022833"/>
    </source>
</evidence>
<keyword evidence="2" id="KW-0677">Repeat</keyword>
<gene>
    <name evidence="6" type="ORF">MERR_LOCUS36906</name>
</gene>
<dbReference type="AlphaFoldDB" id="A0A6D2K9H9"/>
<feature type="domain" description="Zinc finger PHD-type" evidence="5">
    <location>
        <begin position="287"/>
        <end position="348"/>
    </location>
</feature>
<proteinExistence type="predicted"/>
<name>A0A6D2K9H9_9BRAS</name>
<keyword evidence="3" id="KW-0863">Zinc-finger</keyword>
<dbReference type="Pfam" id="PF03107">
    <property type="entry name" value="C1_2"/>
    <property type="match status" value="6"/>
</dbReference>
<dbReference type="Pfam" id="PF22926">
    <property type="entry name" value="C1-like_CT"/>
    <property type="match status" value="1"/>
</dbReference>
<comment type="caution">
    <text evidence="6">The sequence shown here is derived from an EMBL/GenBank/DDBJ whole genome shotgun (WGS) entry which is preliminary data.</text>
</comment>
<keyword evidence="4" id="KW-0862">Zinc</keyword>
<dbReference type="EMBL" id="CACVBM020001423">
    <property type="protein sequence ID" value="CAA7049671.1"/>
    <property type="molecule type" value="Genomic_DNA"/>
</dbReference>
<evidence type="ECO:0000313" key="6">
    <source>
        <dbReference type="EMBL" id="CAA7049671.1"/>
    </source>
</evidence>